<sequence>MKYFALLFISLFVFSCSQKADKKETSQQKPEPYWQAQESGVYAGLRGLSTVSDQVAWASGSGGTVIRTTDGGATWQNVSIPGTDTLQFRDIEAFDANTAIVLSAGLPAVIYKTTDGGQNWEQKYFSMVEGTFYDAMDFWNEKEGIAFGDAINGRLLILKTTDGGETWNELPFEQRPQALEGQGGFAASGTCLRTVGESQVYIGLGGQEASLFYSFDKGETWQKTVTPIQSGEPTEGIFSIDFKNEMEGLMVGGDYRGDSLTKINAAYTTDGGKSWFPVMAGMKPKGYRSGVALWKNYVFAVGRESCDYYREGDKAYTLMEGQYYAVDVSLDGEAVWASGPGGAVGKLGFKDNSIRY</sequence>
<evidence type="ECO:0000313" key="6">
    <source>
        <dbReference type="Proteomes" id="UP000658258"/>
    </source>
</evidence>
<proteinExistence type="predicted"/>
<keyword evidence="6" id="KW-1185">Reference proteome</keyword>
<reference evidence="6" key="1">
    <citation type="journal article" date="2019" name="Int. J. Syst. Evol. Microbiol.">
        <title>The Global Catalogue of Microorganisms (GCM) 10K type strain sequencing project: providing services to taxonomists for standard genome sequencing and annotation.</title>
        <authorList>
            <consortium name="The Broad Institute Genomics Platform"/>
            <consortium name="The Broad Institute Genome Sequencing Center for Infectious Disease"/>
            <person name="Wu L."/>
            <person name="Ma J."/>
        </authorList>
    </citation>
    <scope>NUCLEOTIDE SEQUENCE [LARGE SCALE GENOMIC DNA]</scope>
    <source>
        <strain evidence="6">CGMCC 1.15111</strain>
    </source>
</reference>
<dbReference type="InterPro" id="IPR015943">
    <property type="entry name" value="WD40/YVTN_repeat-like_dom_sf"/>
</dbReference>
<feature type="signal peptide" evidence="3">
    <location>
        <begin position="1"/>
        <end position="20"/>
    </location>
</feature>
<dbReference type="Pfam" id="PF02012">
    <property type="entry name" value="BNR"/>
    <property type="match status" value="1"/>
</dbReference>
<feature type="chain" id="PRO_5047478962" evidence="3">
    <location>
        <begin position="21"/>
        <end position="356"/>
    </location>
</feature>
<evidence type="ECO:0000256" key="1">
    <source>
        <dbReference type="ARBA" id="ARBA00022531"/>
    </source>
</evidence>
<keyword evidence="3" id="KW-0732">Signal</keyword>
<evidence type="ECO:0000313" key="5">
    <source>
        <dbReference type="EMBL" id="GHE55682.1"/>
    </source>
</evidence>
<keyword evidence="2" id="KW-0604">Photosystem II</keyword>
<comment type="caution">
    <text evidence="5">The sequence shown here is derived from an EMBL/GenBank/DDBJ whole genome shotgun (WGS) entry which is preliminary data.</text>
</comment>
<accession>A0ABQ3I4N0</accession>
<evidence type="ECO:0000256" key="3">
    <source>
        <dbReference type="SAM" id="SignalP"/>
    </source>
</evidence>
<dbReference type="EMBL" id="BNAG01000001">
    <property type="protein sequence ID" value="GHE55682.1"/>
    <property type="molecule type" value="Genomic_DNA"/>
</dbReference>
<dbReference type="Gene3D" id="2.130.10.10">
    <property type="entry name" value="YVTN repeat-like/Quinoprotein amine dehydrogenase"/>
    <property type="match status" value="2"/>
</dbReference>
<feature type="domain" description="Photosynthesis system II assembly factor Ycf48/Hcf136-like" evidence="4">
    <location>
        <begin position="33"/>
        <end position="122"/>
    </location>
</feature>
<dbReference type="Proteomes" id="UP000658258">
    <property type="component" value="Unassembled WGS sequence"/>
</dbReference>
<dbReference type="InterPro" id="IPR028203">
    <property type="entry name" value="PSII_CF48-like_dom"/>
</dbReference>
<dbReference type="PANTHER" id="PTHR47199">
    <property type="entry name" value="PHOTOSYSTEM II STABILITY/ASSEMBLY FACTOR HCF136, CHLOROPLASTIC"/>
    <property type="match status" value="1"/>
</dbReference>
<organism evidence="5 6">
    <name type="scientific">Roseivirga thermotolerans</name>
    <dbReference type="NCBI Taxonomy" id="1758176"/>
    <lineage>
        <taxon>Bacteria</taxon>
        <taxon>Pseudomonadati</taxon>
        <taxon>Bacteroidota</taxon>
        <taxon>Cytophagia</taxon>
        <taxon>Cytophagales</taxon>
        <taxon>Roseivirgaceae</taxon>
        <taxon>Roseivirga</taxon>
    </lineage>
</organism>
<dbReference type="SUPFAM" id="SSF110296">
    <property type="entry name" value="Oligoxyloglucan reducing end-specific cellobiohydrolase"/>
    <property type="match status" value="1"/>
</dbReference>
<keyword evidence="1" id="KW-0602">Photosynthesis</keyword>
<protein>
    <submittedName>
        <fullName evidence="5">Oxidoreductase</fullName>
    </submittedName>
</protein>
<dbReference type="CDD" id="cd15482">
    <property type="entry name" value="Sialidase_non-viral"/>
    <property type="match status" value="1"/>
</dbReference>
<gene>
    <name evidence="5" type="ORF">GCM10011340_08070</name>
</gene>
<dbReference type="PANTHER" id="PTHR47199:SF2">
    <property type="entry name" value="PHOTOSYSTEM II STABILITY_ASSEMBLY FACTOR HCF136, CHLOROPLASTIC"/>
    <property type="match status" value="1"/>
</dbReference>
<name>A0ABQ3I4N0_9BACT</name>
<evidence type="ECO:0000259" key="4">
    <source>
        <dbReference type="Pfam" id="PF14870"/>
    </source>
</evidence>
<dbReference type="Pfam" id="PF14870">
    <property type="entry name" value="PSII_BNR"/>
    <property type="match status" value="1"/>
</dbReference>
<dbReference type="PROSITE" id="PS51257">
    <property type="entry name" value="PROKAR_LIPOPROTEIN"/>
    <property type="match status" value="1"/>
</dbReference>
<dbReference type="InterPro" id="IPR002860">
    <property type="entry name" value="BNR_rpt"/>
</dbReference>
<evidence type="ECO:0000256" key="2">
    <source>
        <dbReference type="ARBA" id="ARBA00023276"/>
    </source>
</evidence>
<dbReference type="RefSeq" id="WP_189628897.1">
    <property type="nucleotide sequence ID" value="NZ_BNAG01000001.1"/>
</dbReference>